<organism evidence="1 2">
    <name type="scientific">Marinomonas rhizomae</name>
    <dbReference type="NCBI Taxonomy" id="491948"/>
    <lineage>
        <taxon>Bacteria</taxon>
        <taxon>Pseudomonadati</taxon>
        <taxon>Pseudomonadota</taxon>
        <taxon>Gammaproteobacteria</taxon>
        <taxon>Oceanospirillales</taxon>
        <taxon>Oceanospirillaceae</taxon>
        <taxon>Marinomonas</taxon>
    </lineage>
</organism>
<evidence type="ECO:0000313" key="1">
    <source>
        <dbReference type="EMBL" id="RBP80482.1"/>
    </source>
</evidence>
<protein>
    <recommendedName>
        <fullName evidence="3">Metallo-beta-lactamase superfamily protein</fullName>
    </recommendedName>
</protein>
<reference evidence="1 2" key="1">
    <citation type="submission" date="2018-06" db="EMBL/GenBank/DDBJ databases">
        <title>Genomic Encyclopedia of Type Strains, Phase III (KMG-III): the genomes of soil and plant-associated and newly described type strains.</title>
        <authorList>
            <person name="Whitman W."/>
        </authorList>
    </citation>
    <scope>NUCLEOTIDE SEQUENCE [LARGE SCALE GENOMIC DNA]</scope>
    <source>
        <strain evidence="1 2">CECT 7377</strain>
    </source>
</reference>
<accession>A0A366J0K7</accession>
<dbReference type="OrthoDB" id="5443440at2"/>
<sequence>MNTLYGRIAAQLIDGLEVVGVKPEEVKYVLITLGDNVLTANPTPGHTPGTVSYEYTVKDGGKSYQAFTVGGLGMNAIKRQEQGEDYIGSVDAILAMVKWDENPSHVHLSAHGLSNNLLENAATLKTRQADELHPMVDKEGFQAQLLRLRGIAEGRVEVEEGKNFFLKIS</sequence>
<comment type="caution">
    <text evidence="1">The sequence shown here is derived from an EMBL/GenBank/DDBJ whole genome shotgun (WGS) entry which is preliminary data.</text>
</comment>
<dbReference type="InterPro" id="IPR036866">
    <property type="entry name" value="RibonucZ/Hydroxyglut_hydro"/>
</dbReference>
<dbReference type="Gene3D" id="3.60.15.10">
    <property type="entry name" value="Ribonuclease Z/Hydroxyacylglutathione hydrolase-like"/>
    <property type="match status" value="1"/>
</dbReference>
<keyword evidence="2" id="KW-1185">Reference proteome</keyword>
<evidence type="ECO:0008006" key="3">
    <source>
        <dbReference type="Google" id="ProtNLM"/>
    </source>
</evidence>
<dbReference type="Proteomes" id="UP000252792">
    <property type="component" value="Unassembled WGS sequence"/>
</dbReference>
<proteinExistence type="predicted"/>
<gene>
    <name evidence="1" type="ORF">DFP80_1115</name>
</gene>
<dbReference type="AlphaFoldDB" id="A0A366J0K7"/>
<dbReference type="RefSeq" id="WP_113917558.1">
    <property type="nucleotide sequence ID" value="NZ_QNSE01000011.1"/>
</dbReference>
<name>A0A366J0K7_9GAMM</name>
<dbReference type="EMBL" id="QNSE01000011">
    <property type="protein sequence ID" value="RBP80482.1"/>
    <property type="molecule type" value="Genomic_DNA"/>
</dbReference>
<dbReference type="SUPFAM" id="SSF56281">
    <property type="entry name" value="Metallo-hydrolase/oxidoreductase"/>
    <property type="match status" value="1"/>
</dbReference>
<evidence type="ECO:0000313" key="2">
    <source>
        <dbReference type="Proteomes" id="UP000252792"/>
    </source>
</evidence>